<dbReference type="InterPro" id="IPR019658">
    <property type="entry name" value="DUF2515"/>
</dbReference>
<dbReference type="EMBL" id="JBDQQU010000017">
    <property type="protein sequence ID" value="MEO3956325.1"/>
    <property type="molecule type" value="Genomic_DNA"/>
</dbReference>
<gene>
    <name evidence="1" type="ORF">ABH309_17930</name>
</gene>
<evidence type="ECO:0000313" key="2">
    <source>
        <dbReference type="Proteomes" id="UP001438292"/>
    </source>
</evidence>
<evidence type="ECO:0000313" key="1">
    <source>
        <dbReference type="EMBL" id="MEO3956325.1"/>
    </source>
</evidence>
<sequence>MGTPNLTSQAQTNTKDGSVCKLNAECDTMWSLAQQFAIRRLSTREQGVTFAPKRSVYVDYAHRARVIAATYAKFYLETEENGTPENKGRYYWMALGSFASKTVACTLEKWQVDLGRHAPDFTDFGEVRDGLGKGNFWLFQDVAPTHWYYNYSPDSFEQCIDTRGENGCHTQVNENLKRLPWADTALPTLKYLPTSPFIKKAFTLVKQIEDTKNPRARANLQFSHLMEVAKHEQGVILQPLMYKDPKFKKWVQRQRYPIIRSISPALELVFTHTCEIDNSDLKSVAPDNTELEDLESRMKWITSTANTFHSLMQKKTGIMENELKIMAGWHVSQD</sequence>
<proteinExistence type="predicted"/>
<dbReference type="Proteomes" id="UP001438292">
    <property type="component" value="Unassembled WGS sequence"/>
</dbReference>
<keyword evidence="2" id="KW-1185">Reference proteome</keyword>
<name>A0ABV0H8A3_9NEIS</name>
<comment type="caution">
    <text evidence="1">The sequence shown here is derived from an EMBL/GenBank/DDBJ whole genome shotgun (WGS) entry which is preliminary data.</text>
</comment>
<dbReference type="RefSeq" id="WP_205692655.1">
    <property type="nucleotide sequence ID" value="NZ_CP197095.1"/>
</dbReference>
<accession>A0ABV0H8A3</accession>
<reference evidence="1 2" key="1">
    <citation type="submission" date="2024-05" db="EMBL/GenBank/DDBJ databases">
        <authorList>
            <person name="De Oliveira J.P."/>
            <person name="Noriler S.A."/>
            <person name="De Oliveira A.G."/>
            <person name="Sipoli D.S."/>
        </authorList>
    </citation>
    <scope>NUCLEOTIDE SEQUENCE [LARGE SCALE GENOMIC DNA]</scope>
    <source>
        <strain evidence="1 2">LABIM186</strain>
    </source>
</reference>
<organism evidence="1 2">
    <name type="scientific">Chromobacterium piscinae</name>
    <dbReference type="NCBI Taxonomy" id="686831"/>
    <lineage>
        <taxon>Bacteria</taxon>
        <taxon>Pseudomonadati</taxon>
        <taxon>Pseudomonadota</taxon>
        <taxon>Betaproteobacteria</taxon>
        <taxon>Neisseriales</taxon>
        <taxon>Chromobacteriaceae</taxon>
        <taxon>Chromobacterium</taxon>
    </lineage>
</organism>
<dbReference type="Pfam" id="PF10720">
    <property type="entry name" value="DUF2515"/>
    <property type="match status" value="1"/>
</dbReference>
<protein>
    <submittedName>
        <fullName evidence="1">Uncharacterized protein</fullName>
    </submittedName>
</protein>